<dbReference type="AlphaFoldDB" id="A0AAN9XFV4"/>
<dbReference type="Proteomes" id="UP001386955">
    <property type="component" value="Unassembled WGS sequence"/>
</dbReference>
<name>A0AAN9XFV4_PSOTE</name>
<gene>
    <name evidence="2" type="ORF">VNO78_25910</name>
</gene>
<feature type="region of interest" description="Disordered" evidence="1">
    <location>
        <begin position="1"/>
        <end position="22"/>
    </location>
</feature>
<proteinExistence type="predicted"/>
<dbReference type="EMBL" id="JAYMYS010000006">
    <property type="protein sequence ID" value="KAK7390601.1"/>
    <property type="molecule type" value="Genomic_DNA"/>
</dbReference>
<organism evidence="2 3">
    <name type="scientific">Psophocarpus tetragonolobus</name>
    <name type="common">Winged bean</name>
    <name type="synonym">Dolichos tetragonolobus</name>
    <dbReference type="NCBI Taxonomy" id="3891"/>
    <lineage>
        <taxon>Eukaryota</taxon>
        <taxon>Viridiplantae</taxon>
        <taxon>Streptophyta</taxon>
        <taxon>Embryophyta</taxon>
        <taxon>Tracheophyta</taxon>
        <taxon>Spermatophyta</taxon>
        <taxon>Magnoliopsida</taxon>
        <taxon>eudicotyledons</taxon>
        <taxon>Gunneridae</taxon>
        <taxon>Pentapetalae</taxon>
        <taxon>rosids</taxon>
        <taxon>fabids</taxon>
        <taxon>Fabales</taxon>
        <taxon>Fabaceae</taxon>
        <taxon>Papilionoideae</taxon>
        <taxon>50 kb inversion clade</taxon>
        <taxon>NPAAA clade</taxon>
        <taxon>indigoferoid/millettioid clade</taxon>
        <taxon>Phaseoleae</taxon>
        <taxon>Psophocarpus</taxon>
    </lineage>
</organism>
<evidence type="ECO:0000256" key="1">
    <source>
        <dbReference type="SAM" id="MobiDB-lite"/>
    </source>
</evidence>
<evidence type="ECO:0000313" key="2">
    <source>
        <dbReference type="EMBL" id="KAK7390601.1"/>
    </source>
</evidence>
<feature type="compositionally biased region" description="Basic and acidic residues" evidence="1">
    <location>
        <begin position="1"/>
        <end position="18"/>
    </location>
</feature>
<keyword evidence="3" id="KW-1185">Reference proteome</keyword>
<evidence type="ECO:0000313" key="3">
    <source>
        <dbReference type="Proteomes" id="UP001386955"/>
    </source>
</evidence>
<comment type="caution">
    <text evidence="2">The sequence shown here is derived from an EMBL/GenBank/DDBJ whole genome shotgun (WGS) entry which is preliminary data.</text>
</comment>
<protein>
    <submittedName>
        <fullName evidence="2">Uncharacterized protein</fullName>
    </submittedName>
</protein>
<reference evidence="2 3" key="1">
    <citation type="submission" date="2024-01" db="EMBL/GenBank/DDBJ databases">
        <title>The genomes of 5 underutilized Papilionoideae crops provide insights into root nodulation and disease resistanc.</title>
        <authorList>
            <person name="Jiang F."/>
        </authorList>
    </citation>
    <scope>NUCLEOTIDE SEQUENCE [LARGE SCALE GENOMIC DNA]</scope>
    <source>
        <strain evidence="2">DUOXIRENSHENG_FW03</strain>
        <tissue evidence="2">Leaves</tissue>
    </source>
</reference>
<sequence>MWDNCDPKTEVRPKDGARVSRTLPTRTPHTIILIGGGSTLLEELIFLSAMKEAQAKSNQLAVILCTMEDRRRDLLKDARQLSKVERYVAEKAEVENAKNALAREWKKDDEVKEKMVDLVKEKEKLGGK</sequence>
<accession>A0AAN9XFV4</accession>